<sequence length="50" mass="5405">MKFITNTVSKPVAGKEAEKLTKALKKGGHVANSAAQQTIERIAKRRAQQA</sequence>
<accession>A0ABT9BH18</accession>
<evidence type="ECO:0000313" key="2">
    <source>
        <dbReference type="Proteomes" id="UP001176429"/>
    </source>
</evidence>
<evidence type="ECO:0008006" key="3">
    <source>
        <dbReference type="Google" id="ProtNLM"/>
    </source>
</evidence>
<dbReference type="RefSeq" id="WP_305008999.1">
    <property type="nucleotide sequence ID" value="NZ_JAUQSY010000021.1"/>
</dbReference>
<reference evidence="1" key="1">
    <citation type="submission" date="2023-07" db="EMBL/GenBank/DDBJ databases">
        <authorList>
            <person name="Kim M.K."/>
        </authorList>
    </citation>
    <scope>NUCLEOTIDE SEQUENCE</scope>
    <source>
        <strain evidence="1">ASUV-10-1</strain>
    </source>
</reference>
<name>A0ABT9BH18_9BACT</name>
<evidence type="ECO:0000313" key="1">
    <source>
        <dbReference type="EMBL" id="MDO7877559.1"/>
    </source>
</evidence>
<dbReference type="Proteomes" id="UP001176429">
    <property type="component" value="Unassembled WGS sequence"/>
</dbReference>
<dbReference type="EMBL" id="JAUQSY010000021">
    <property type="protein sequence ID" value="MDO7877559.1"/>
    <property type="molecule type" value="Genomic_DNA"/>
</dbReference>
<proteinExistence type="predicted"/>
<protein>
    <recommendedName>
        <fullName evidence="3">Histone H1</fullName>
    </recommendedName>
</protein>
<comment type="caution">
    <text evidence="1">The sequence shown here is derived from an EMBL/GenBank/DDBJ whole genome shotgun (WGS) entry which is preliminary data.</text>
</comment>
<keyword evidence="2" id="KW-1185">Reference proteome</keyword>
<organism evidence="1 2">
    <name type="scientific">Hymenobacter aranciens</name>
    <dbReference type="NCBI Taxonomy" id="3063996"/>
    <lineage>
        <taxon>Bacteria</taxon>
        <taxon>Pseudomonadati</taxon>
        <taxon>Bacteroidota</taxon>
        <taxon>Cytophagia</taxon>
        <taxon>Cytophagales</taxon>
        <taxon>Hymenobacteraceae</taxon>
        <taxon>Hymenobacter</taxon>
    </lineage>
</organism>
<gene>
    <name evidence="1" type="ORF">Q5H93_22665</name>
</gene>